<sequence length="194" mass="22496">MAVVLDGLRPLCKSMRTQGLERQRFPYSHGVANFDVFFFIDSQPFELLFGAHGHNLAFSFKVHDGFVVHDSSLSREDYRELCRILNLTYDPANKFSPASFLSSFNEKIPATAKPDHVPQAHETVRFRRDVAEADKKYFCGWRNNNIQKDRVTPENLAKTLELLGKSTYEMCKRRNISTRWTDIAADRRDFFLPD</sequence>
<comment type="caution">
    <text evidence="1">The sequence shown here is derived from an EMBL/GenBank/DDBJ whole genome shotgun (WGS) entry which is preliminary data.</text>
</comment>
<dbReference type="Proteomes" id="UP000284207">
    <property type="component" value="Unassembled WGS sequence"/>
</dbReference>
<dbReference type="AlphaFoldDB" id="A0A423NU35"/>
<name>A0A423NU35_9PSED</name>
<reference evidence="1 2" key="1">
    <citation type="submission" date="2016-10" db="EMBL/GenBank/DDBJ databases">
        <title>Comparative genome analysis of multiple Pseudomonas spp. focuses on biocontrol and plant growth promoting traits.</title>
        <authorList>
            <person name="Tao X.-Y."/>
            <person name="Taylor C.G."/>
        </authorList>
    </citation>
    <scope>NUCLEOTIDE SEQUENCE [LARGE SCALE GENOMIC DNA]</scope>
    <source>
        <strain evidence="1 2">36B3</strain>
    </source>
</reference>
<evidence type="ECO:0000313" key="2">
    <source>
        <dbReference type="Proteomes" id="UP000284207"/>
    </source>
</evidence>
<dbReference type="InterPro" id="IPR046100">
    <property type="entry name" value="DUF6037"/>
</dbReference>
<dbReference type="RefSeq" id="WP_123418251.1">
    <property type="nucleotide sequence ID" value="NZ_MOCA01000003.1"/>
</dbReference>
<organism evidence="1 2">
    <name type="scientific">Pseudomonas moraviensis</name>
    <dbReference type="NCBI Taxonomy" id="321662"/>
    <lineage>
        <taxon>Bacteria</taxon>
        <taxon>Pseudomonadati</taxon>
        <taxon>Pseudomonadota</taxon>
        <taxon>Gammaproteobacteria</taxon>
        <taxon>Pseudomonadales</taxon>
        <taxon>Pseudomonadaceae</taxon>
        <taxon>Pseudomonas</taxon>
    </lineage>
</organism>
<protein>
    <recommendedName>
        <fullName evidence="3">Rloe protein</fullName>
    </recommendedName>
</protein>
<proteinExistence type="predicted"/>
<accession>A0A423NU35</accession>
<dbReference type="EMBL" id="MOCA01000003">
    <property type="protein sequence ID" value="ROO01739.1"/>
    <property type="molecule type" value="Genomic_DNA"/>
</dbReference>
<dbReference type="Pfam" id="PF19503">
    <property type="entry name" value="DUF6037"/>
    <property type="match status" value="1"/>
</dbReference>
<evidence type="ECO:0000313" key="1">
    <source>
        <dbReference type="EMBL" id="ROO01739.1"/>
    </source>
</evidence>
<gene>
    <name evidence="1" type="ORF">BK674_07365</name>
</gene>
<evidence type="ECO:0008006" key="3">
    <source>
        <dbReference type="Google" id="ProtNLM"/>
    </source>
</evidence>